<gene>
    <name evidence="1" type="ORF">EAI_09447</name>
</gene>
<dbReference type="SUPFAM" id="SSF53098">
    <property type="entry name" value="Ribonuclease H-like"/>
    <property type="match status" value="1"/>
</dbReference>
<dbReference type="InterPro" id="IPR052055">
    <property type="entry name" value="Hepadnavirus_pol/RT"/>
</dbReference>
<evidence type="ECO:0000313" key="2">
    <source>
        <dbReference type="Proteomes" id="UP000008237"/>
    </source>
</evidence>
<dbReference type="AlphaFoldDB" id="E2BSC7"/>
<protein>
    <recommendedName>
        <fullName evidence="3">RNase H type-1 domain-containing protein</fullName>
    </recommendedName>
</protein>
<proteinExistence type="predicted"/>
<evidence type="ECO:0008006" key="3">
    <source>
        <dbReference type="Google" id="ProtNLM"/>
    </source>
</evidence>
<name>E2BSC7_HARSA</name>
<dbReference type="Proteomes" id="UP000008237">
    <property type="component" value="Unassembled WGS sequence"/>
</dbReference>
<accession>E2BSC7</accession>
<dbReference type="PANTHER" id="PTHR33050:SF7">
    <property type="entry name" value="RIBONUCLEASE H"/>
    <property type="match status" value="1"/>
</dbReference>
<keyword evidence="2" id="KW-1185">Reference proteome</keyword>
<dbReference type="InterPro" id="IPR012337">
    <property type="entry name" value="RNaseH-like_sf"/>
</dbReference>
<dbReference type="CDD" id="cd09275">
    <property type="entry name" value="RNase_HI_RT_DIRS1"/>
    <property type="match status" value="1"/>
</dbReference>
<evidence type="ECO:0000313" key="1">
    <source>
        <dbReference type="EMBL" id="EFN81403.1"/>
    </source>
</evidence>
<dbReference type="STRING" id="610380.E2BSC7"/>
<feature type="non-terminal residue" evidence="1">
    <location>
        <position position="251"/>
    </location>
</feature>
<sequence>DFDWWLRIFSNVHQFNVIHSSPYECEIFSDVSLTGWGASCGMQRTHGWWSIEDRALHINALELKAAFHALKCFALHLHDCRILLRIDNTTAISYINRFGSVQYPLLSDLARDMWKWCEKRHILLFASYIASIDNVIADAESRISDTNTEWSLSEQAFRAVEGVFGPFDIDLFASIINAKLDLYVSWFPDPGSWAIDAFTLSWQSLYFYAFPPFIIIPRILRKIIDDEATGVLIVPWWPSQSWFPMFTCLLQ</sequence>
<dbReference type="EMBL" id="GL450189">
    <property type="protein sequence ID" value="EFN81403.1"/>
    <property type="molecule type" value="Genomic_DNA"/>
</dbReference>
<organism evidence="2">
    <name type="scientific">Harpegnathos saltator</name>
    <name type="common">Jerdon's jumping ant</name>
    <dbReference type="NCBI Taxonomy" id="610380"/>
    <lineage>
        <taxon>Eukaryota</taxon>
        <taxon>Metazoa</taxon>
        <taxon>Ecdysozoa</taxon>
        <taxon>Arthropoda</taxon>
        <taxon>Hexapoda</taxon>
        <taxon>Insecta</taxon>
        <taxon>Pterygota</taxon>
        <taxon>Neoptera</taxon>
        <taxon>Endopterygota</taxon>
        <taxon>Hymenoptera</taxon>
        <taxon>Apocrita</taxon>
        <taxon>Aculeata</taxon>
        <taxon>Formicoidea</taxon>
        <taxon>Formicidae</taxon>
        <taxon>Ponerinae</taxon>
        <taxon>Ponerini</taxon>
        <taxon>Harpegnathos</taxon>
    </lineage>
</organism>
<dbReference type="InParanoid" id="E2BSC7"/>
<dbReference type="OMA" id="NNERANG"/>
<reference evidence="1 2" key="1">
    <citation type="journal article" date="2010" name="Science">
        <title>Genomic comparison of the ants Camponotus floridanus and Harpegnathos saltator.</title>
        <authorList>
            <person name="Bonasio R."/>
            <person name="Zhang G."/>
            <person name="Ye C."/>
            <person name="Mutti N.S."/>
            <person name="Fang X."/>
            <person name="Qin N."/>
            <person name="Donahue G."/>
            <person name="Yang P."/>
            <person name="Li Q."/>
            <person name="Li C."/>
            <person name="Zhang P."/>
            <person name="Huang Z."/>
            <person name="Berger S.L."/>
            <person name="Reinberg D."/>
            <person name="Wang J."/>
            <person name="Liebig J."/>
        </authorList>
    </citation>
    <scope>NUCLEOTIDE SEQUENCE [LARGE SCALE GENOMIC DNA]</scope>
    <source>
        <strain evidence="1 2">R22 G/1</strain>
    </source>
</reference>
<dbReference type="PANTHER" id="PTHR33050">
    <property type="entry name" value="REVERSE TRANSCRIPTASE DOMAIN-CONTAINING PROTEIN"/>
    <property type="match status" value="1"/>
</dbReference>
<feature type="non-terminal residue" evidence="1">
    <location>
        <position position="1"/>
    </location>
</feature>